<name>A0A0F9M164_9ZZZZ</name>
<gene>
    <name evidence="1" type="ORF">LCGC14_1211870</name>
</gene>
<dbReference type="EMBL" id="LAZR01006312">
    <property type="protein sequence ID" value="KKM93096.1"/>
    <property type="molecule type" value="Genomic_DNA"/>
</dbReference>
<comment type="caution">
    <text evidence="1">The sequence shown here is derived from an EMBL/GenBank/DDBJ whole genome shotgun (WGS) entry which is preliminary data.</text>
</comment>
<proteinExistence type="predicted"/>
<dbReference type="AlphaFoldDB" id="A0A0F9M164"/>
<organism evidence="1">
    <name type="scientific">marine sediment metagenome</name>
    <dbReference type="NCBI Taxonomy" id="412755"/>
    <lineage>
        <taxon>unclassified sequences</taxon>
        <taxon>metagenomes</taxon>
        <taxon>ecological metagenomes</taxon>
    </lineage>
</organism>
<accession>A0A0F9M164</accession>
<protein>
    <submittedName>
        <fullName evidence="1">Uncharacterized protein</fullName>
    </submittedName>
</protein>
<reference evidence="1" key="1">
    <citation type="journal article" date="2015" name="Nature">
        <title>Complex archaea that bridge the gap between prokaryotes and eukaryotes.</title>
        <authorList>
            <person name="Spang A."/>
            <person name="Saw J.H."/>
            <person name="Jorgensen S.L."/>
            <person name="Zaremba-Niedzwiedzka K."/>
            <person name="Martijn J."/>
            <person name="Lind A.E."/>
            <person name="van Eijk R."/>
            <person name="Schleper C."/>
            <person name="Guy L."/>
            <person name="Ettema T.J."/>
        </authorList>
    </citation>
    <scope>NUCLEOTIDE SEQUENCE</scope>
</reference>
<evidence type="ECO:0000313" key="1">
    <source>
        <dbReference type="EMBL" id="KKM93096.1"/>
    </source>
</evidence>
<sequence length="184" mass="21615">MNINGLPFLQFKSQLIYEFGEERLNDFFEALKDTNSFFEDAVLATTKIPLEDFLAFMDAMVKEFYNDDEKIFWKFGKQAAIVSLRESGPYYAFMRSKRTPESFFSSILHRVWTMTYDEGIAKNVVEGNFFHVYILNLPLYHVYLEYSTMGFVKKALELYGTTIKEIIKVKASAKEIYYKLILDL</sequence>